<evidence type="ECO:0000259" key="5">
    <source>
        <dbReference type="SMART" id="SM00499"/>
    </source>
</evidence>
<evidence type="ECO:0000256" key="4">
    <source>
        <dbReference type="SAM" id="SignalP"/>
    </source>
</evidence>
<feature type="chain" id="PRO_5002696785" evidence="4">
    <location>
        <begin position="38"/>
        <end position="177"/>
    </location>
</feature>
<dbReference type="PANTHER" id="PTHR35501:SF3">
    <property type="entry name" value="PROTEIN YY1"/>
    <property type="match status" value="1"/>
</dbReference>
<reference evidence="6" key="1">
    <citation type="journal article" date="2007" name="Plant Mol. Biol.">
        <title>New insights into Oryza genome evolution: high gene colinearity and differential retrotransposon amplification.</title>
        <authorList>
            <person name="Zhang S."/>
            <person name="Gu Y.Q."/>
            <person name="Singh J."/>
            <person name="Coleman-Derr D."/>
            <person name="Brar D.S."/>
            <person name="Jiang N."/>
            <person name="Lemaux P.G."/>
        </authorList>
    </citation>
    <scope>NUCLEOTIDE SEQUENCE</scope>
</reference>
<evidence type="ECO:0000313" key="6">
    <source>
        <dbReference type="EMBL" id="ABG73457.1"/>
    </source>
</evidence>
<organism evidence="6">
    <name type="scientific">Oryza brachyantha</name>
    <name type="common">malo sina</name>
    <dbReference type="NCBI Taxonomy" id="4533"/>
    <lineage>
        <taxon>Eukaryota</taxon>
        <taxon>Viridiplantae</taxon>
        <taxon>Streptophyta</taxon>
        <taxon>Embryophyta</taxon>
        <taxon>Tracheophyta</taxon>
        <taxon>Spermatophyta</taxon>
        <taxon>Magnoliopsida</taxon>
        <taxon>Liliopsida</taxon>
        <taxon>Poales</taxon>
        <taxon>Poaceae</taxon>
        <taxon>BOP clade</taxon>
        <taxon>Oryzoideae</taxon>
        <taxon>Oryzeae</taxon>
        <taxon>Oryzinae</taxon>
        <taxon>Oryza</taxon>
    </lineage>
</organism>
<dbReference type="Pfam" id="PF00234">
    <property type="entry name" value="Tryp_alpha_amyl"/>
    <property type="match status" value="1"/>
</dbReference>
<dbReference type="SMART" id="SM00499">
    <property type="entry name" value="AAI"/>
    <property type="match status" value="1"/>
</dbReference>
<evidence type="ECO:0000256" key="1">
    <source>
        <dbReference type="ARBA" id="ARBA00004613"/>
    </source>
</evidence>
<proteinExistence type="inferred from homology"/>
<dbReference type="GO" id="GO:0005576">
    <property type="term" value="C:extracellular region"/>
    <property type="evidence" value="ECO:0007669"/>
    <property type="project" value="UniProtKB-SubCell"/>
</dbReference>
<keyword evidence="2" id="KW-0964">Secreted</keyword>
<sequence>MAVTRTRAPAKTVRAVMVLLVVAVAAAGMMMTRGAEAQQQQSCAAQLTQLAPCARFSVPPAPGQALPAPGTECCSALGAVSRDCACGTLDIINSLPSKCGLPRVTCLTNRFKYTVQCLSTFWNFKLKWQFRCHYKNSCKIRNLYKVKVSAPFDQGKTKRGEQSAVYIATSELAQESS</sequence>
<dbReference type="AlphaFoldDB" id="A6MD05"/>
<feature type="signal peptide" evidence="4">
    <location>
        <begin position="1"/>
        <end position="37"/>
    </location>
</feature>
<dbReference type="SUPFAM" id="SSF47699">
    <property type="entry name" value="Bifunctional inhibitor/lipid-transfer protein/seed storage 2S albumin"/>
    <property type="match status" value="1"/>
</dbReference>
<dbReference type="EMBL" id="DQ810282">
    <property type="protein sequence ID" value="ABG73457.1"/>
    <property type="molecule type" value="Genomic_DNA"/>
</dbReference>
<dbReference type="PANTHER" id="PTHR35501">
    <property type="entry name" value="PROTEIN YY1"/>
    <property type="match status" value="1"/>
</dbReference>
<evidence type="ECO:0000256" key="2">
    <source>
        <dbReference type="ARBA" id="ARBA00022525"/>
    </source>
</evidence>
<protein>
    <submittedName>
        <fullName evidence="6">YY1 protein</fullName>
    </submittedName>
</protein>
<evidence type="ECO:0000256" key="3">
    <source>
        <dbReference type="ARBA" id="ARBA00038300"/>
    </source>
</evidence>
<dbReference type="InterPro" id="IPR016140">
    <property type="entry name" value="Bifunc_inhib/LTP/seed_store"/>
</dbReference>
<name>A6MD05_ORYBR</name>
<dbReference type="InterPro" id="IPR036312">
    <property type="entry name" value="Bifun_inhib/LTP/seed_sf"/>
</dbReference>
<comment type="similarity">
    <text evidence="3">Belongs to the A9/FIL1 family.</text>
</comment>
<feature type="domain" description="Bifunctional inhibitor/plant lipid transfer protein/seed storage helical" evidence="5">
    <location>
        <begin position="43"/>
        <end position="106"/>
    </location>
</feature>
<accession>A6MD05</accession>
<comment type="subcellular location">
    <subcellularLocation>
        <location evidence="1">Secreted</location>
    </subcellularLocation>
</comment>
<keyword evidence="4" id="KW-0732">Signal</keyword>